<dbReference type="RefSeq" id="WP_132587335.1">
    <property type="nucleotide sequence ID" value="NZ_CABKVM010000012.1"/>
</dbReference>
<keyword evidence="2" id="KW-0472">Membrane</keyword>
<evidence type="ECO:0008006" key="5">
    <source>
        <dbReference type="Google" id="ProtNLM"/>
    </source>
</evidence>
<feature type="region of interest" description="Disordered" evidence="1">
    <location>
        <begin position="1"/>
        <end position="40"/>
    </location>
</feature>
<sequence>MWTYRNESASKSMDQNPHFTFSTNPSAHPSSKSSPSENAFPPSFHSPVTAVGKASPSQRTIRPKKQFGTFVLGASLYLTGILLGAVWRPAIKGWLWEYAQYYVNLQITRHLEHQLSQIFCAQFLALLTQLILTALAGFCVFGIALLPALILLKGIGVGFFTACLYLEYGLARGAGMALLLFFFPQLLGLFLMLSQSVAAWRLSRELLAVCIHNRGTRPLIESKRVLSRLLLCCCAALLPCILSCICSVLFAGLFPA</sequence>
<feature type="transmembrane region" description="Helical" evidence="2">
    <location>
        <begin position="123"/>
        <end position="143"/>
    </location>
</feature>
<gene>
    <name evidence="3" type="ORF">EDD77_10799</name>
</gene>
<evidence type="ECO:0000256" key="2">
    <source>
        <dbReference type="SAM" id="Phobius"/>
    </source>
</evidence>
<feature type="transmembrane region" description="Helical" evidence="2">
    <location>
        <begin position="67"/>
        <end position="87"/>
    </location>
</feature>
<proteinExistence type="predicted"/>
<dbReference type="AlphaFoldDB" id="A0A4R1R0F0"/>
<feature type="compositionally biased region" description="Polar residues" evidence="1">
    <location>
        <begin position="1"/>
        <end position="21"/>
    </location>
</feature>
<dbReference type="EMBL" id="SLUM01000007">
    <property type="protein sequence ID" value="TCL58738.1"/>
    <property type="molecule type" value="Genomic_DNA"/>
</dbReference>
<keyword evidence="2" id="KW-0812">Transmembrane</keyword>
<feature type="compositionally biased region" description="Low complexity" evidence="1">
    <location>
        <begin position="22"/>
        <end position="36"/>
    </location>
</feature>
<name>A0A4R1R0F0_9FIRM</name>
<reference evidence="3 4" key="1">
    <citation type="submission" date="2019-03" db="EMBL/GenBank/DDBJ databases">
        <title>Genomic Encyclopedia of Type Strains, Phase IV (KMG-IV): sequencing the most valuable type-strain genomes for metagenomic binning, comparative biology and taxonomic classification.</title>
        <authorList>
            <person name="Goeker M."/>
        </authorList>
    </citation>
    <scope>NUCLEOTIDE SEQUENCE [LARGE SCALE GENOMIC DNA]</scope>
    <source>
        <strain evidence="3 4">DSM 100451</strain>
    </source>
</reference>
<keyword evidence="2" id="KW-1133">Transmembrane helix</keyword>
<comment type="caution">
    <text evidence="3">The sequence shown here is derived from an EMBL/GenBank/DDBJ whole genome shotgun (WGS) entry which is preliminary data.</text>
</comment>
<feature type="transmembrane region" description="Helical" evidence="2">
    <location>
        <begin position="150"/>
        <end position="168"/>
    </location>
</feature>
<dbReference type="Proteomes" id="UP000295184">
    <property type="component" value="Unassembled WGS sequence"/>
</dbReference>
<evidence type="ECO:0000256" key="1">
    <source>
        <dbReference type="SAM" id="MobiDB-lite"/>
    </source>
</evidence>
<accession>A0A4R1R0F0</accession>
<protein>
    <recommendedName>
        <fullName evidence="5">Stage II sporulation protein M</fullName>
    </recommendedName>
</protein>
<organism evidence="3 4">
    <name type="scientific">Allofournierella massiliensis</name>
    <dbReference type="NCBI Taxonomy" id="1650663"/>
    <lineage>
        <taxon>Bacteria</taxon>
        <taxon>Bacillati</taxon>
        <taxon>Bacillota</taxon>
        <taxon>Clostridia</taxon>
        <taxon>Eubacteriales</taxon>
        <taxon>Oscillospiraceae</taxon>
        <taxon>Allofournierella</taxon>
    </lineage>
</organism>
<evidence type="ECO:0000313" key="4">
    <source>
        <dbReference type="Proteomes" id="UP000295184"/>
    </source>
</evidence>
<dbReference type="OrthoDB" id="1847475at2"/>
<evidence type="ECO:0000313" key="3">
    <source>
        <dbReference type="EMBL" id="TCL58738.1"/>
    </source>
</evidence>
<feature type="transmembrane region" description="Helical" evidence="2">
    <location>
        <begin position="174"/>
        <end position="194"/>
    </location>
</feature>
<feature type="transmembrane region" description="Helical" evidence="2">
    <location>
        <begin position="229"/>
        <end position="254"/>
    </location>
</feature>